<protein>
    <submittedName>
        <fullName evidence="1">Uncharacterized protein</fullName>
    </submittedName>
</protein>
<reference evidence="1" key="1">
    <citation type="submission" date="2014-09" db="EMBL/GenBank/DDBJ databases">
        <authorList>
            <person name="Magalhaes I.L.F."/>
            <person name="Oliveira U."/>
            <person name="Santos F.R."/>
            <person name="Vidigal T.H.D.A."/>
            <person name="Brescovit A.D."/>
            <person name="Santos A.J."/>
        </authorList>
    </citation>
    <scope>NUCLEOTIDE SEQUENCE</scope>
    <source>
        <tissue evidence="1">Shoot tissue taken approximately 20 cm above the soil surface</tissue>
    </source>
</reference>
<organism evidence="1">
    <name type="scientific">Arundo donax</name>
    <name type="common">Giant reed</name>
    <name type="synonym">Donax arundinaceus</name>
    <dbReference type="NCBI Taxonomy" id="35708"/>
    <lineage>
        <taxon>Eukaryota</taxon>
        <taxon>Viridiplantae</taxon>
        <taxon>Streptophyta</taxon>
        <taxon>Embryophyta</taxon>
        <taxon>Tracheophyta</taxon>
        <taxon>Spermatophyta</taxon>
        <taxon>Magnoliopsida</taxon>
        <taxon>Liliopsida</taxon>
        <taxon>Poales</taxon>
        <taxon>Poaceae</taxon>
        <taxon>PACMAD clade</taxon>
        <taxon>Arundinoideae</taxon>
        <taxon>Arundineae</taxon>
        <taxon>Arundo</taxon>
    </lineage>
</organism>
<dbReference type="AlphaFoldDB" id="A0A0A9GUW9"/>
<reference evidence="1" key="2">
    <citation type="journal article" date="2015" name="Data Brief">
        <title>Shoot transcriptome of the giant reed, Arundo donax.</title>
        <authorList>
            <person name="Barrero R.A."/>
            <person name="Guerrero F.D."/>
            <person name="Moolhuijzen P."/>
            <person name="Goolsby J.A."/>
            <person name="Tidwell J."/>
            <person name="Bellgard S.E."/>
            <person name="Bellgard M.I."/>
        </authorList>
    </citation>
    <scope>NUCLEOTIDE SEQUENCE</scope>
    <source>
        <tissue evidence="1">Shoot tissue taken approximately 20 cm above the soil surface</tissue>
    </source>
</reference>
<name>A0A0A9GUW9_ARUDO</name>
<accession>A0A0A9GUW9</accession>
<proteinExistence type="predicted"/>
<sequence>MIMRILVSCGYRFRLPI</sequence>
<dbReference type="EMBL" id="GBRH01169554">
    <property type="protein sequence ID" value="JAE28342.1"/>
    <property type="molecule type" value="Transcribed_RNA"/>
</dbReference>
<evidence type="ECO:0000313" key="1">
    <source>
        <dbReference type="EMBL" id="JAE28342.1"/>
    </source>
</evidence>